<dbReference type="Pfam" id="PF00439">
    <property type="entry name" value="Bromodomain"/>
    <property type="match status" value="1"/>
</dbReference>
<feature type="domain" description="NET" evidence="6">
    <location>
        <begin position="119"/>
        <end position="202"/>
    </location>
</feature>
<dbReference type="InterPro" id="IPR027353">
    <property type="entry name" value="NET_dom"/>
</dbReference>
<evidence type="ECO:0000313" key="7">
    <source>
        <dbReference type="EMBL" id="CAG9313395.1"/>
    </source>
</evidence>
<dbReference type="SMART" id="SM00297">
    <property type="entry name" value="BROMO"/>
    <property type="match status" value="1"/>
</dbReference>
<dbReference type="Gene3D" id="1.20.920.10">
    <property type="entry name" value="Bromodomain-like"/>
    <property type="match status" value="1"/>
</dbReference>
<evidence type="ECO:0000259" key="6">
    <source>
        <dbReference type="PROSITE" id="PS51525"/>
    </source>
</evidence>
<keyword evidence="8" id="KW-1185">Reference proteome</keyword>
<evidence type="ECO:0000256" key="3">
    <source>
        <dbReference type="ARBA" id="ARBA00023163"/>
    </source>
</evidence>
<evidence type="ECO:0000313" key="8">
    <source>
        <dbReference type="Proteomes" id="UP001162131"/>
    </source>
</evidence>
<sequence>MVDKGKTKSSLNQSSISLGLDLMRYLEALPESYPFLEPVDYVGLQLTNYPLIIKQPMDLSTARRKLITGKYSSLEDYISDLNLIWANCKTYNLEGSDIYVMAQKMESSMHHYYKKLLNKQQEHSQSNTVSFAEKVEFAERVRKVAPSVLKEIVEIVQKQCSNAYSEPREDKLQIKVDLLDKNTFTRISELAENYIASRPKKIRKVSKA</sequence>
<dbReference type="Pfam" id="PF17035">
    <property type="entry name" value="BET"/>
    <property type="match status" value="1"/>
</dbReference>
<organism evidence="7 8">
    <name type="scientific">Blepharisma stoltei</name>
    <dbReference type="NCBI Taxonomy" id="1481888"/>
    <lineage>
        <taxon>Eukaryota</taxon>
        <taxon>Sar</taxon>
        <taxon>Alveolata</taxon>
        <taxon>Ciliophora</taxon>
        <taxon>Postciliodesmatophora</taxon>
        <taxon>Heterotrichea</taxon>
        <taxon>Heterotrichida</taxon>
        <taxon>Blepharismidae</taxon>
        <taxon>Blepharisma</taxon>
    </lineage>
</organism>
<dbReference type="InterPro" id="IPR038336">
    <property type="entry name" value="NET_sf"/>
</dbReference>
<name>A0AAU9IHV1_9CILI</name>
<evidence type="ECO:0000259" key="5">
    <source>
        <dbReference type="PROSITE" id="PS50014"/>
    </source>
</evidence>
<feature type="domain" description="Bromo" evidence="5">
    <location>
        <begin position="27"/>
        <end position="99"/>
    </location>
</feature>
<protein>
    <recommendedName>
        <fullName evidence="9">Bromodomain containing protein</fullName>
    </recommendedName>
</protein>
<keyword evidence="3" id="KW-0804">Transcription</keyword>
<dbReference type="SUPFAM" id="SSF47370">
    <property type="entry name" value="Bromodomain"/>
    <property type="match status" value="1"/>
</dbReference>
<accession>A0AAU9IHV1</accession>
<comment type="caution">
    <text evidence="7">The sequence shown here is derived from an EMBL/GenBank/DDBJ whole genome shotgun (WGS) entry which is preliminary data.</text>
</comment>
<evidence type="ECO:0008006" key="9">
    <source>
        <dbReference type="Google" id="ProtNLM"/>
    </source>
</evidence>
<evidence type="ECO:0000256" key="4">
    <source>
        <dbReference type="PROSITE-ProRule" id="PRU00035"/>
    </source>
</evidence>
<dbReference type="AlphaFoldDB" id="A0AAU9IHV1"/>
<reference evidence="7" key="1">
    <citation type="submission" date="2021-09" db="EMBL/GenBank/DDBJ databases">
        <authorList>
            <consortium name="AG Swart"/>
            <person name="Singh M."/>
            <person name="Singh A."/>
            <person name="Seah K."/>
            <person name="Emmerich C."/>
        </authorList>
    </citation>
    <scope>NUCLEOTIDE SEQUENCE</scope>
    <source>
        <strain evidence="7">ATCC30299</strain>
    </source>
</reference>
<evidence type="ECO:0000256" key="1">
    <source>
        <dbReference type="ARBA" id="ARBA00023015"/>
    </source>
</evidence>
<keyword evidence="1" id="KW-0805">Transcription regulation</keyword>
<dbReference type="EMBL" id="CAJZBQ010000010">
    <property type="protein sequence ID" value="CAG9313395.1"/>
    <property type="molecule type" value="Genomic_DNA"/>
</dbReference>
<dbReference type="Gene3D" id="1.20.1270.220">
    <property type="match status" value="1"/>
</dbReference>
<dbReference type="PROSITE" id="PS50014">
    <property type="entry name" value="BROMODOMAIN_2"/>
    <property type="match status" value="1"/>
</dbReference>
<dbReference type="PRINTS" id="PR00503">
    <property type="entry name" value="BROMODOMAIN"/>
</dbReference>
<dbReference type="InterPro" id="IPR036427">
    <property type="entry name" value="Bromodomain-like_sf"/>
</dbReference>
<dbReference type="InterPro" id="IPR001487">
    <property type="entry name" value="Bromodomain"/>
</dbReference>
<gene>
    <name evidence="7" type="ORF">BSTOLATCC_MIC8666</name>
</gene>
<dbReference type="PANTHER" id="PTHR45926">
    <property type="entry name" value="OSJNBA0053K19.4 PROTEIN"/>
    <property type="match status" value="1"/>
</dbReference>
<evidence type="ECO:0000256" key="2">
    <source>
        <dbReference type="ARBA" id="ARBA00023117"/>
    </source>
</evidence>
<proteinExistence type="predicted"/>
<dbReference type="PROSITE" id="PS51525">
    <property type="entry name" value="NET"/>
    <property type="match status" value="1"/>
</dbReference>
<dbReference type="Proteomes" id="UP001162131">
    <property type="component" value="Unassembled WGS sequence"/>
</dbReference>
<keyword evidence="2 4" id="KW-0103">Bromodomain</keyword>